<dbReference type="Gene3D" id="2.70.98.10">
    <property type="match status" value="1"/>
</dbReference>
<dbReference type="SUPFAM" id="SSF74650">
    <property type="entry name" value="Galactose mutarotase-like"/>
    <property type="match status" value="1"/>
</dbReference>
<evidence type="ECO:0000259" key="1">
    <source>
        <dbReference type="Pfam" id="PF17128"/>
    </source>
</evidence>
<dbReference type="GO" id="GO:0030246">
    <property type="term" value="F:carbohydrate binding"/>
    <property type="evidence" value="ECO:0007669"/>
    <property type="project" value="InterPro"/>
</dbReference>
<feature type="domain" description="DUF5107" evidence="1">
    <location>
        <begin position="7"/>
        <end position="56"/>
    </location>
</feature>
<dbReference type="InterPro" id="IPR014718">
    <property type="entry name" value="GH-type_carb-bd"/>
</dbReference>
<comment type="caution">
    <text evidence="2">The sequence shown here is derived from an EMBL/GenBank/DDBJ whole genome shotgun (WGS) entry which is preliminary data.</text>
</comment>
<dbReference type="InterPro" id="IPR011013">
    <property type="entry name" value="Gal_mutarotase_sf_dom"/>
</dbReference>
<gene>
    <name evidence="2" type="ORF">PAT3040_00096</name>
</gene>
<dbReference type="GO" id="GO:0005975">
    <property type="term" value="P:carbohydrate metabolic process"/>
    <property type="evidence" value="ECO:0007669"/>
    <property type="project" value="InterPro"/>
</dbReference>
<sequence>MISYQIEQSFEAVVIENDDLMVKILPQLGGKIYSLVNKRTGREWMDRPSGRVFRRPVPGTSWGDWDRCGWDELFPSIDACNFPGPYLAGTAVPDHGEVWSLPWSFSQIGTDGIRLYVNGNIWPYRLEKTVCISDNSVEFNYKLTNYSKEPLPYIWAPHPILAGSDSFEIKLPIGIDKAITSFSVNERLGKRGGIHNWPLATDCSGKMIDLSNMPARHTNAAEKLYLASPLMEGWCLVRDRITGEQFKMTFDPAQLPYLGIWINAGGWDGEYHIALEPATGFLDNLEESYACQKCAILAGGETRSWWLQVHIT</sequence>
<protein>
    <recommendedName>
        <fullName evidence="1">DUF5107 domain-containing protein</fullName>
    </recommendedName>
</protein>
<organism evidence="2 3">
    <name type="scientific">Paenibacillus agaridevorans</name>
    <dbReference type="NCBI Taxonomy" id="171404"/>
    <lineage>
        <taxon>Bacteria</taxon>
        <taxon>Bacillati</taxon>
        <taxon>Bacillota</taxon>
        <taxon>Bacilli</taxon>
        <taxon>Bacillales</taxon>
        <taxon>Paenibacillaceae</taxon>
        <taxon>Paenibacillus</taxon>
    </lineage>
</organism>
<name>A0A2R5EGC1_9BACL</name>
<dbReference type="EMBL" id="BDQX01000011">
    <property type="protein sequence ID" value="GBG05612.1"/>
    <property type="molecule type" value="Genomic_DNA"/>
</dbReference>
<dbReference type="RefSeq" id="WP_181376359.1">
    <property type="nucleotide sequence ID" value="NZ_BDQX01000011.1"/>
</dbReference>
<accession>A0A2R5EGC1</accession>
<dbReference type="AlphaFoldDB" id="A0A2R5EGC1"/>
<dbReference type="Proteomes" id="UP000245202">
    <property type="component" value="Unassembled WGS sequence"/>
</dbReference>
<evidence type="ECO:0000313" key="3">
    <source>
        <dbReference type="Proteomes" id="UP000245202"/>
    </source>
</evidence>
<dbReference type="Pfam" id="PF17128">
    <property type="entry name" value="DUF5107"/>
    <property type="match status" value="1"/>
</dbReference>
<dbReference type="InterPro" id="IPR033396">
    <property type="entry name" value="DUF5107"/>
</dbReference>
<reference evidence="2 3" key="1">
    <citation type="submission" date="2017-08" db="EMBL/GenBank/DDBJ databases">
        <title>Substantial Increase in Enzyme Production by Combined Drug-Resistance Mutations in Paenibacillus agaridevorans.</title>
        <authorList>
            <person name="Tanaka Y."/>
            <person name="Funane K."/>
            <person name="Hosaka T."/>
            <person name="Shiwa Y."/>
            <person name="Fujita N."/>
            <person name="Miyazaki T."/>
            <person name="Yoshikawa H."/>
            <person name="Murakami K."/>
            <person name="Kasahara K."/>
            <person name="Inaoka T."/>
            <person name="Hiraga Y."/>
            <person name="Ochi K."/>
        </authorList>
    </citation>
    <scope>NUCLEOTIDE SEQUENCE [LARGE SCALE GENOMIC DNA]</scope>
    <source>
        <strain evidence="2 3">T-3040</strain>
    </source>
</reference>
<dbReference type="GO" id="GO:0003824">
    <property type="term" value="F:catalytic activity"/>
    <property type="evidence" value="ECO:0007669"/>
    <property type="project" value="InterPro"/>
</dbReference>
<evidence type="ECO:0000313" key="2">
    <source>
        <dbReference type="EMBL" id="GBG05612.1"/>
    </source>
</evidence>
<keyword evidence="3" id="KW-1185">Reference proteome</keyword>
<proteinExistence type="predicted"/>